<evidence type="ECO:0000313" key="2">
    <source>
        <dbReference type="Proteomes" id="UP000292781"/>
    </source>
</evidence>
<dbReference type="PANTHER" id="PTHR36057:SF1">
    <property type="entry name" value="LIPOPROTEIN LIPID ATTACHMENT SITE-LIKE PROTEIN, PUTATIVE (DUF1223)-RELATED"/>
    <property type="match status" value="1"/>
</dbReference>
<name>A0A4Q9VML5_9HYPH</name>
<reference evidence="1 2" key="1">
    <citation type="submission" date="2019-02" db="EMBL/GenBank/DDBJ databases">
        <title>Siculibacillus lacustris gen. nov., sp. nov., a new rosette-forming bacterium isolated from a freshwater crater lake (Lake St. Ana, Romania).</title>
        <authorList>
            <person name="Felfoldi T."/>
            <person name="Marton Z."/>
            <person name="Szabo A."/>
            <person name="Mentes A."/>
            <person name="Boka K."/>
            <person name="Marialigeti K."/>
            <person name="Mathe I."/>
            <person name="Koncz M."/>
            <person name="Schumann P."/>
            <person name="Toth E."/>
        </authorList>
    </citation>
    <scope>NUCLEOTIDE SEQUENCE [LARGE SCALE GENOMIC DNA]</scope>
    <source>
        <strain evidence="1 2">SA-279</strain>
    </source>
</reference>
<proteinExistence type="predicted"/>
<dbReference type="Proteomes" id="UP000292781">
    <property type="component" value="Unassembled WGS sequence"/>
</dbReference>
<dbReference type="OrthoDB" id="9808254at2"/>
<comment type="caution">
    <text evidence="1">The sequence shown here is derived from an EMBL/GenBank/DDBJ whole genome shotgun (WGS) entry which is preliminary data.</text>
</comment>
<dbReference type="SUPFAM" id="SSF52833">
    <property type="entry name" value="Thioredoxin-like"/>
    <property type="match status" value="1"/>
</dbReference>
<dbReference type="Pfam" id="PF06764">
    <property type="entry name" value="DUF1223"/>
    <property type="match status" value="1"/>
</dbReference>
<protein>
    <submittedName>
        <fullName evidence="1">DUF1223 domain-containing protein</fullName>
    </submittedName>
</protein>
<dbReference type="InterPro" id="IPR010634">
    <property type="entry name" value="DUF1223"/>
</dbReference>
<dbReference type="EMBL" id="SJFN01000021">
    <property type="protein sequence ID" value="TBW36285.1"/>
    <property type="molecule type" value="Genomic_DNA"/>
</dbReference>
<accession>A0A4Q9VML5</accession>
<dbReference type="AlphaFoldDB" id="A0A4Q9VML5"/>
<dbReference type="PANTHER" id="PTHR36057">
    <property type="match status" value="1"/>
</dbReference>
<gene>
    <name evidence="1" type="ORF">EYW49_14360</name>
</gene>
<keyword evidence="2" id="KW-1185">Reference proteome</keyword>
<dbReference type="InterPro" id="IPR036249">
    <property type="entry name" value="Thioredoxin-like_sf"/>
</dbReference>
<organism evidence="1 2">
    <name type="scientific">Siculibacillus lacustris</name>
    <dbReference type="NCBI Taxonomy" id="1549641"/>
    <lineage>
        <taxon>Bacteria</taxon>
        <taxon>Pseudomonadati</taxon>
        <taxon>Pseudomonadota</taxon>
        <taxon>Alphaproteobacteria</taxon>
        <taxon>Hyphomicrobiales</taxon>
        <taxon>Ancalomicrobiaceae</taxon>
        <taxon>Siculibacillus</taxon>
    </lineage>
</organism>
<evidence type="ECO:0000313" key="1">
    <source>
        <dbReference type="EMBL" id="TBW36285.1"/>
    </source>
</evidence>
<sequence length="287" mass="30605">MVRPAQGAEIGRTTDHRGEDRALKPLTSRCAGTSLGAGLAVLISTLAAPSVVAADEATDPSRHPRAVVELFTSQGCANCPPADALMQRLGADPDLVTLSFAVDYWDYLGWKDTAARPEFSQRQRAYAEMRGDRAIYTPQVVINGRVHAVGSDRPAIERRLAGLAAEHQDLDVAIDLETAGDALVIRVGAAPDDRPRPPATVWLLHYEKSRTVPIGRGENSGKTITYTHLVRSMQPIGMWKGAALRLELPRREATHDGSGGCAVLVQVDRDGGPGPIVGARVLAGPSS</sequence>